<organism evidence="1 2">
    <name type="scientific">Armillaria luteobubalina</name>
    <dbReference type="NCBI Taxonomy" id="153913"/>
    <lineage>
        <taxon>Eukaryota</taxon>
        <taxon>Fungi</taxon>
        <taxon>Dikarya</taxon>
        <taxon>Basidiomycota</taxon>
        <taxon>Agaricomycotina</taxon>
        <taxon>Agaricomycetes</taxon>
        <taxon>Agaricomycetidae</taxon>
        <taxon>Agaricales</taxon>
        <taxon>Marasmiineae</taxon>
        <taxon>Physalacriaceae</taxon>
        <taxon>Armillaria</taxon>
    </lineage>
</organism>
<gene>
    <name evidence="1" type="ORF">EDD18DRAFT_416856</name>
</gene>
<dbReference type="Proteomes" id="UP001175228">
    <property type="component" value="Unassembled WGS sequence"/>
</dbReference>
<keyword evidence="2" id="KW-1185">Reference proteome</keyword>
<evidence type="ECO:0000313" key="1">
    <source>
        <dbReference type="EMBL" id="KAK0493313.1"/>
    </source>
</evidence>
<proteinExistence type="predicted"/>
<evidence type="ECO:0000313" key="2">
    <source>
        <dbReference type="Proteomes" id="UP001175228"/>
    </source>
</evidence>
<comment type="caution">
    <text evidence="1">The sequence shown here is derived from an EMBL/GenBank/DDBJ whole genome shotgun (WGS) entry which is preliminary data.</text>
</comment>
<dbReference type="EMBL" id="JAUEPU010000025">
    <property type="protein sequence ID" value="KAK0493313.1"/>
    <property type="molecule type" value="Genomic_DNA"/>
</dbReference>
<reference evidence="1" key="1">
    <citation type="submission" date="2023-06" db="EMBL/GenBank/DDBJ databases">
        <authorList>
            <consortium name="Lawrence Berkeley National Laboratory"/>
            <person name="Ahrendt S."/>
            <person name="Sahu N."/>
            <person name="Indic B."/>
            <person name="Wong-Bajracharya J."/>
            <person name="Merenyi Z."/>
            <person name="Ke H.-M."/>
            <person name="Monk M."/>
            <person name="Kocsube S."/>
            <person name="Drula E."/>
            <person name="Lipzen A."/>
            <person name="Balint B."/>
            <person name="Henrissat B."/>
            <person name="Andreopoulos B."/>
            <person name="Martin F.M."/>
            <person name="Harder C.B."/>
            <person name="Rigling D."/>
            <person name="Ford K.L."/>
            <person name="Foster G.D."/>
            <person name="Pangilinan J."/>
            <person name="Papanicolaou A."/>
            <person name="Barry K."/>
            <person name="LaButti K."/>
            <person name="Viragh M."/>
            <person name="Koriabine M."/>
            <person name="Yan M."/>
            <person name="Riley R."/>
            <person name="Champramary S."/>
            <person name="Plett K.L."/>
            <person name="Tsai I.J."/>
            <person name="Slot J."/>
            <person name="Sipos G."/>
            <person name="Plett J."/>
            <person name="Nagy L.G."/>
            <person name="Grigoriev I.V."/>
        </authorList>
    </citation>
    <scope>NUCLEOTIDE SEQUENCE</scope>
    <source>
        <strain evidence="1">HWK02</strain>
    </source>
</reference>
<accession>A0AA39Q1Z7</accession>
<dbReference type="AlphaFoldDB" id="A0AA39Q1Z7"/>
<name>A0AA39Q1Z7_9AGAR</name>
<sequence>MALFNSLPAELVDAIICEFRHDRETLKSFASAHRSFVPFAQKYIFSTVHLSFGHLPCSDRSRCTQLLEILSRSPSVASVVRELHICIVPTPFWLHDTLPNELSRENSPLIHVLRVLSGIRHIRVFQGAGHGWSVRWGGVSPDLQAAMHTSFTSSSIRSITLERLAFRGFEEFSFLFIHAQTVEELSLTGIRFVPSSDSLSSESRYHDLKLRLPNLRNLSMRFYRHDLAFTKDRGWESPDVLGFVLFLPSLVYLDSLRRLSIFVDHLEDCASVREYLGAFGNSIAAVTMNSSRVNYITIAVEKFRF</sequence>
<protein>
    <submittedName>
        <fullName evidence="1">Uncharacterized protein</fullName>
    </submittedName>
</protein>